<evidence type="ECO:0000256" key="5">
    <source>
        <dbReference type="ARBA" id="ARBA00022989"/>
    </source>
</evidence>
<name>A0A1Z5HTX9_9FIRM</name>
<evidence type="ECO:0000256" key="7">
    <source>
        <dbReference type="SAM" id="Phobius"/>
    </source>
</evidence>
<keyword evidence="4 7" id="KW-0812">Transmembrane</keyword>
<accession>A0A1Z5HTX9</accession>
<comment type="subcellular location">
    <subcellularLocation>
        <location evidence="1">Cell membrane</location>
        <topology evidence="1">Multi-pass membrane protein</topology>
    </subcellularLocation>
</comment>
<feature type="transmembrane region" description="Helical" evidence="7">
    <location>
        <begin position="137"/>
        <end position="157"/>
    </location>
</feature>
<evidence type="ECO:0000256" key="4">
    <source>
        <dbReference type="ARBA" id="ARBA00022692"/>
    </source>
</evidence>
<keyword evidence="3" id="KW-1003">Cell membrane</keyword>
<gene>
    <name evidence="8" type="ORF">KKC1_18800</name>
</gene>
<sequence length="216" mass="23085">MHIPDGFLDAKTCITTAGISLGVLGYGARKIQERFDDRQIPYMGVMAAFIFAAQMVNFPVAGGTSGHLIGATLAAITLGPWASSIIMTIILIIQWLFMNDGGFTVLGANIFNMALIGTWSGYLTFRLVKGLGRSKGFFLAGAFLGAWVSVVLSAAAVALELGFSGTIALSVVLLPMLFWHTIIGFAEGLITVAILSYLIKARPDLILTNHEESEVR</sequence>
<dbReference type="PANTHER" id="PTHR34229:SF1">
    <property type="entry name" value="METAL TRANSPORT PROTEIN HI_1621-RELATED"/>
    <property type="match status" value="1"/>
</dbReference>
<feature type="transmembrane region" description="Helical" evidence="7">
    <location>
        <begin position="73"/>
        <end position="97"/>
    </location>
</feature>
<dbReference type="Gene3D" id="1.10.1760.20">
    <property type="match status" value="1"/>
</dbReference>
<keyword evidence="9" id="KW-1185">Reference proteome</keyword>
<dbReference type="RefSeq" id="WP_088554019.1">
    <property type="nucleotide sequence ID" value="NZ_BDGJ01000090.1"/>
</dbReference>
<keyword evidence="6 7" id="KW-0472">Membrane</keyword>
<dbReference type="EMBL" id="BDGJ01000090">
    <property type="protein sequence ID" value="GAW92730.1"/>
    <property type="molecule type" value="Genomic_DNA"/>
</dbReference>
<keyword evidence="2" id="KW-0813">Transport</keyword>
<dbReference type="InterPro" id="IPR002751">
    <property type="entry name" value="CbiM/NikMN"/>
</dbReference>
<dbReference type="GO" id="GO:0005886">
    <property type="term" value="C:plasma membrane"/>
    <property type="evidence" value="ECO:0007669"/>
    <property type="project" value="UniProtKB-SubCell"/>
</dbReference>
<evidence type="ECO:0000313" key="8">
    <source>
        <dbReference type="EMBL" id="GAW92730.1"/>
    </source>
</evidence>
<feature type="transmembrane region" description="Helical" evidence="7">
    <location>
        <begin position="40"/>
        <end position="61"/>
    </location>
</feature>
<comment type="caution">
    <text evidence="8">The sequence shown here is derived from an EMBL/GenBank/DDBJ whole genome shotgun (WGS) entry which is preliminary data.</text>
</comment>
<dbReference type="PANTHER" id="PTHR34229">
    <property type="entry name" value="METAL TRANSPORT PROTEIN HI_1621-RELATED"/>
    <property type="match status" value="1"/>
</dbReference>
<evidence type="ECO:0000256" key="2">
    <source>
        <dbReference type="ARBA" id="ARBA00022448"/>
    </source>
</evidence>
<dbReference type="AlphaFoldDB" id="A0A1Z5HTX9"/>
<dbReference type="GO" id="GO:0000041">
    <property type="term" value="P:transition metal ion transport"/>
    <property type="evidence" value="ECO:0007669"/>
    <property type="project" value="InterPro"/>
</dbReference>
<dbReference type="OrthoDB" id="5395048at2"/>
<evidence type="ECO:0000256" key="3">
    <source>
        <dbReference type="ARBA" id="ARBA00022475"/>
    </source>
</evidence>
<organism evidence="8 9">
    <name type="scientific">Calderihabitans maritimus</name>
    <dbReference type="NCBI Taxonomy" id="1246530"/>
    <lineage>
        <taxon>Bacteria</taxon>
        <taxon>Bacillati</taxon>
        <taxon>Bacillota</taxon>
        <taxon>Clostridia</taxon>
        <taxon>Neomoorellales</taxon>
        <taxon>Calderihabitantaceae</taxon>
        <taxon>Calderihabitans</taxon>
    </lineage>
</organism>
<dbReference type="Proteomes" id="UP000197032">
    <property type="component" value="Unassembled WGS sequence"/>
</dbReference>
<reference evidence="9" key="1">
    <citation type="journal article" date="2017" name="Appl. Environ. Microbiol.">
        <title>Genomic analysis of Calderihabitans maritimus KKC1, a thermophilic hydrogenogenic carboxydotrophic bacterium isolated from marine sediment.</title>
        <authorList>
            <person name="Omae K."/>
            <person name="Yoneda Y."/>
            <person name="Fukuyama Y."/>
            <person name="Yoshida T."/>
            <person name="Sako Y."/>
        </authorList>
    </citation>
    <scope>NUCLEOTIDE SEQUENCE [LARGE SCALE GENOMIC DNA]</scope>
    <source>
        <strain evidence="9">KKC1</strain>
    </source>
</reference>
<dbReference type="Pfam" id="PF01891">
    <property type="entry name" value="CbiM"/>
    <property type="match status" value="1"/>
</dbReference>
<evidence type="ECO:0000256" key="6">
    <source>
        <dbReference type="ARBA" id="ARBA00023136"/>
    </source>
</evidence>
<protein>
    <submittedName>
        <fullName evidence="8">ABC-type Co2+ transport system, permease component</fullName>
    </submittedName>
</protein>
<proteinExistence type="predicted"/>
<evidence type="ECO:0000256" key="1">
    <source>
        <dbReference type="ARBA" id="ARBA00004651"/>
    </source>
</evidence>
<feature type="transmembrane region" description="Helical" evidence="7">
    <location>
        <begin position="103"/>
        <end position="125"/>
    </location>
</feature>
<keyword evidence="5 7" id="KW-1133">Transmembrane helix</keyword>
<evidence type="ECO:0000313" key="9">
    <source>
        <dbReference type="Proteomes" id="UP000197032"/>
    </source>
</evidence>
<feature type="transmembrane region" description="Helical" evidence="7">
    <location>
        <begin position="177"/>
        <end position="199"/>
    </location>
</feature>